<dbReference type="Pfam" id="PF03793">
    <property type="entry name" value="PASTA"/>
    <property type="match status" value="1"/>
</dbReference>
<feature type="domain" description="PASTA" evidence="5">
    <location>
        <begin position="606"/>
        <end position="664"/>
    </location>
</feature>
<dbReference type="Proteomes" id="UP001597459">
    <property type="component" value="Unassembled WGS sequence"/>
</dbReference>
<dbReference type="Gene3D" id="3.90.1310.10">
    <property type="entry name" value="Penicillin-binding protein 2a (Domain 2)"/>
    <property type="match status" value="1"/>
</dbReference>
<dbReference type="InterPro" id="IPR012338">
    <property type="entry name" value="Beta-lactam/transpept-like"/>
</dbReference>
<sequence length="664" mass="75192">MAVADKNILNRLYFVAGCMLIFAIAVVVKLVNIQFVEGDEYRNKAQQRVFKTFDIPANRGNLYDSNGNLLATSVPKYDIRFDALAVKEKDFRKYIKPLCEALAKEMGRSVSYYDKLLRTAKSNKNRYLLLARNVGYSRYMRFKKFPLLKFGANRGGLIIEQRTVREHPIGKIAERTVGYERRDDQGYYTRVGLEGAYGPFLRGKEGKRKKQKIAKNQWKPIGDANEVEPEDGYDVISTIDVNIQDVTHHALLAQLEKFEAEHGTAVVMETKTGEIKAISNLGRGKSGKYYEKLNYAVGESHEPGSSFKLVTMVAALEDKVIDSSYVVDTENGRVKFYDRVVKDSHWGGYGKISAARAFEVSSNTAFAKIVFEHYKNNPKKFVDRLINMGLNDKLGLSIKGEGTPKIPYPGEKNWYGTTLPWMAFGYGVSLTPLQTLAFYNAIANNGEMVKPRFIKRVMSWDKIREQYDKEVLNPAICSKETAKIVQEMMKNVVARGTADNIRTDNFMIAGKTGTCWGNYGKHKEREYISSFAGYFPAEDPKYSCIVVIHKPNKEKGYYGNIVAGPVFKRIAEKIYNDIPVEDKISAEVVSNKKVERSYNGYYGKVQKYKTIMPNVKGMPAMDVISLLENMGLRVEIKGKGFVKKQSIEPGKKVKQNQRISLELS</sequence>
<dbReference type="Gene3D" id="3.30.450.330">
    <property type="match status" value="1"/>
</dbReference>
<dbReference type="InterPro" id="IPR050515">
    <property type="entry name" value="Beta-lactam/transpept"/>
</dbReference>
<dbReference type="SMART" id="SM00740">
    <property type="entry name" value="PASTA"/>
    <property type="match status" value="1"/>
</dbReference>
<keyword evidence="4" id="KW-0812">Transmembrane</keyword>
<keyword evidence="3 4" id="KW-0472">Membrane</keyword>
<dbReference type="SUPFAM" id="SSF54184">
    <property type="entry name" value="Penicillin-binding protein 2x (pbp-2x), c-terminal domain"/>
    <property type="match status" value="1"/>
</dbReference>
<comment type="caution">
    <text evidence="6">The sequence shown here is derived from an EMBL/GenBank/DDBJ whole genome shotgun (WGS) entry which is preliminary data.</text>
</comment>
<evidence type="ECO:0000256" key="4">
    <source>
        <dbReference type="SAM" id="Phobius"/>
    </source>
</evidence>
<dbReference type="PANTHER" id="PTHR30627">
    <property type="entry name" value="PEPTIDOGLYCAN D,D-TRANSPEPTIDASE"/>
    <property type="match status" value="1"/>
</dbReference>
<evidence type="ECO:0000256" key="2">
    <source>
        <dbReference type="ARBA" id="ARBA00022645"/>
    </source>
</evidence>
<protein>
    <submittedName>
        <fullName evidence="6">Penicillin-binding protein</fullName>
    </submittedName>
</protein>
<keyword evidence="2" id="KW-0645">Protease</keyword>
<dbReference type="Pfam" id="PF03717">
    <property type="entry name" value="PBP_dimer"/>
    <property type="match status" value="1"/>
</dbReference>
<feature type="transmembrane region" description="Helical" evidence="4">
    <location>
        <begin position="12"/>
        <end position="31"/>
    </location>
</feature>
<dbReference type="Gene3D" id="3.30.10.20">
    <property type="match status" value="1"/>
</dbReference>
<dbReference type="InterPro" id="IPR001460">
    <property type="entry name" value="PCN-bd_Tpept"/>
</dbReference>
<dbReference type="Pfam" id="PF00905">
    <property type="entry name" value="Transpeptidase"/>
    <property type="match status" value="1"/>
</dbReference>
<accession>A0ABW5NAM2</accession>
<dbReference type="SUPFAM" id="SSF56601">
    <property type="entry name" value="beta-lactamase/transpeptidase-like"/>
    <property type="match status" value="1"/>
</dbReference>
<dbReference type="CDD" id="cd06575">
    <property type="entry name" value="PASTA_Pbp2x-like_2"/>
    <property type="match status" value="1"/>
</dbReference>
<keyword evidence="2" id="KW-0378">Hydrolase</keyword>
<dbReference type="InterPro" id="IPR036138">
    <property type="entry name" value="PBP_dimer_sf"/>
</dbReference>
<evidence type="ECO:0000256" key="1">
    <source>
        <dbReference type="ARBA" id="ARBA00004370"/>
    </source>
</evidence>
<dbReference type="PROSITE" id="PS51178">
    <property type="entry name" value="PASTA"/>
    <property type="match status" value="1"/>
</dbReference>
<keyword evidence="2" id="KW-0121">Carboxypeptidase</keyword>
<dbReference type="RefSeq" id="WP_378256998.1">
    <property type="nucleotide sequence ID" value="NZ_JBHSJV010000001.1"/>
</dbReference>
<dbReference type="Gene3D" id="3.40.710.10">
    <property type="entry name" value="DD-peptidase/beta-lactamase superfamily"/>
    <property type="match status" value="1"/>
</dbReference>
<dbReference type="SUPFAM" id="SSF56519">
    <property type="entry name" value="Penicillin binding protein dimerisation domain"/>
    <property type="match status" value="1"/>
</dbReference>
<dbReference type="EMBL" id="JBHULX010000021">
    <property type="protein sequence ID" value="MFD2591465.1"/>
    <property type="molecule type" value="Genomic_DNA"/>
</dbReference>
<name>A0ABW5NAM2_9FLAO</name>
<evidence type="ECO:0000256" key="3">
    <source>
        <dbReference type="ARBA" id="ARBA00023136"/>
    </source>
</evidence>
<dbReference type="PANTHER" id="PTHR30627:SF1">
    <property type="entry name" value="PEPTIDOGLYCAN D,D-TRANSPEPTIDASE FTSI"/>
    <property type="match status" value="1"/>
</dbReference>
<evidence type="ECO:0000259" key="5">
    <source>
        <dbReference type="PROSITE" id="PS51178"/>
    </source>
</evidence>
<dbReference type="InterPro" id="IPR005543">
    <property type="entry name" value="PASTA_dom"/>
</dbReference>
<keyword evidence="4" id="KW-1133">Transmembrane helix</keyword>
<dbReference type="InterPro" id="IPR005311">
    <property type="entry name" value="PBP_dimer"/>
</dbReference>
<reference evidence="7" key="1">
    <citation type="journal article" date="2019" name="Int. J. Syst. Evol. Microbiol.">
        <title>The Global Catalogue of Microorganisms (GCM) 10K type strain sequencing project: providing services to taxonomists for standard genome sequencing and annotation.</title>
        <authorList>
            <consortium name="The Broad Institute Genomics Platform"/>
            <consortium name="The Broad Institute Genome Sequencing Center for Infectious Disease"/>
            <person name="Wu L."/>
            <person name="Ma J."/>
        </authorList>
    </citation>
    <scope>NUCLEOTIDE SEQUENCE [LARGE SCALE GENOMIC DNA]</scope>
    <source>
        <strain evidence="7">KCTC 42423</strain>
    </source>
</reference>
<proteinExistence type="predicted"/>
<keyword evidence="7" id="KW-1185">Reference proteome</keyword>
<evidence type="ECO:0000313" key="7">
    <source>
        <dbReference type="Proteomes" id="UP001597459"/>
    </source>
</evidence>
<organism evidence="6 7">
    <name type="scientific">Aquimarina hainanensis</name>
    <dbReference type="NCBI Taxonomy" id="1578017"/>
    <lineage>
        <taxon>Bacteria</taxon>
        <taxon>Pseudomonadati</taxon>
        <taxon>Bacteroidota</taxon>
        <taxon>Flavobacteriia</taxon>
        <taxon>Flavobacteriales</taxon>
        <taxon>Flavobacteriaceae</taxon>
        <taxon>Aquimarina</taxon>
    </lineage>
</organism>
<comment type="subcellular location">
    <subcellularLocation>
        <location evidence="1">Membrane</location>
    </subcellularLocation>
</comment>
<gene>
    <name evidence="6" type="ORF">ACFSTE_11570</name>
</gene>
<evidence type="ECO:0000313" key="6">
    <source>
        <dbReference type="EMBL" id="MFD2591465.1"/>
    </source>
</evidence>